<dbReference type="Proteomes" id="UP000062963">
    <property type="component" value="Chromosome"/>
</dbReference>
<keyword evidence="2" id="KW-1185">Reference proteome</keyword>
<proteinExistence type="predicted"/>
<protein>
    <submittedName>
        <fullName evidence="1">Uncharacterized protein</fullName>
    </submittedName>
</protein>
<dbReference type="PATRIC" id="fig|273035.7.peg.49"/>
<reference evidence="1 2" key="1">
    <citation type="journal article" date="2015" name="Genome Announc.">
        <title>Complete Genome Sequence of Spiroplasma kunkelii Strain CR2-3x, Causal Agent of Corn Stunt Disease in Zea mays L.</title>
        <authorList>
            <person name="Davis R.E."/>
            <person name="Shao J."/>
            <person name="Dally E.L."/>
            <person name="Zhao Y."/>
            <person name="Gasparich G.E."/>
            <person name="Gaynor B.J."/>
            <person name="Athey J.C."/>
            <person name="Harrison N.A."/>
            <person name="Donofrio N."/>
        </authorList>
    </citation>
    <scope>NUCLEOTIDE SEQUENCE [LARGE SCALE GENOMIC DNA]</scope>
    <source>
        <strain evidence="1 2">CR2-3x</strain>
    </source>
</reference>
<accession>A0A0K2JFE2</accession>
<dbReference type="EMBL" id="CP010899">
    <property type="protein sequence ID" value="ALA96966.1"/>
    <property type="molecule type" value="Genomic_DNA"/>
</dbReference>
<dbReference type="AlphaFoldDB" id="A0A0K2JFE2"/>
<evidence type="ECO:0000313" key="1">
    <source>
        <dbReference type="EMBL" id="ALA96966.1"/>
    </source>
</evidence>
<dbReference type="RefSeq" id="WP_053390347.1">
    <property type="nucleotide sequence ID" value="NZ_CP010899.1"/>
</dbReference>
<name>A0A0K2JFE2_SPIKU</name>
<evidence type="ECO:0000313" key="2">
    <source>
        <dbReference type="Proteomes" id="UP000062963"/>
    </source>
</evidence>
<dbReference type="KEGG" id="skn:SKUN_0041"/>
<sequence>MKEFNPKTASLRTFYRKIDEFWQNKSPDEPYTLNDLTNKLRLSNRWRYENYKIEKIVSLLERQVDKIES</sequence>
<gene>
    <name evidence="1" type="ORF">SKUN_0041</name>
</gene>
<dbReference type="OrthoDB" id="9927035at2"/>
<organism evidence="1 2">
    <name type="scientific">Spiroplasma kunkelii CR2-3x</name>
    <dbReference type="NCBI Taxonomy" id="273035"/>
    <lineage>
        <taxon>Bacteria</taxon>
        <taxon>Bacillati</taxon>
        <taxon>Mycoplasmatota</taxon>
        <taxon>Mollicutes</taxon>
        <taxon>Entomoplasmatales</taxon>
        <taxon>Spiroplasmataceae</taxon>
        <taxon>Spiroplasma</taxon>
    </lineage>
</organism>